<dbReference type="Gene3D" id="3.80.10.10">
    <property type="entry name" value="Ribonuclease Inhibitor"/>
    <property type="match status" value="4"/>
</dbReference>
<dbReference type="GO" id="GO:0005737">
    <property type="term" value="C:cytoplasm"/>
    <property type="evidence" value="ECO:0007669"/>
    <property type="project" value="TreeGrafter"/>
</dbReference>
<evidence type="ECO:0000256" key="3">
    <source>
        <dbReference type="ARBA" id="ARBA00071450"/>
    </source>
</evidence>
<gene>
    <name evidence="6" type="ORF">GDO86_008016</name>
</gene>
<evidence type="ECO:0000313" key="7">
    <source>
        <dbReference type="Proteomes" id="UP000812440"/>
    </source>
</evidence>
<dbReference type="AlphaFoldDB" id="A0A8T2J429"/>
<evidence type="ECO:0000259" key="5">
    <source>
        <dbReference type="Pfam" id="PF23598"/>
    </source>
</evidence>
<feature type="domain" description="Disease resistance R13L4/SHOC-2-like LRR" evidence="5">
    <location>
        <begin position="148"/>
        <end position="248"/>
    </location>
</feature>
<dbReference type="PROSITE" id="PS51450">
    <property type="entry name" value="LRR"/>
    <property type="match status" value="5"/>
</dbReference>
<accession>A0A8T2J429</accession>
<dbReference type="PANTHER" id="PTHR48051:SF1">
    <property type="entry name" value="RAS SUPPRESSOR PROTEIN 1"/>
    <property type="match status" value="1"/>
</dbReference>
<dbReference type="Pfam" id="PF13855">
    <property type="entry name" value="LRR_8"/>
    <property type="match status" value="3"/>
</dbReference>
<dbReference type="OrthoDB" id="660555at2759"/>
<evidence type="ECO:0000256" key="4">
    <source>
        <dbReference type="SAM" id="MobiDB-lite"/>
    </source>
</evidence>
<dbReference type="SUPFAM" id="SSF52058">
    <property type="entry name" value="L domain-like"/>
    <property type="match status" value="2"/>
</dbReference>
<dbReference type="InterPro" id="IPR055414">
    <property type="entry name" value="LRR_R13L4/SHOC2-like"/>
</dbReference>
<evidence type="ECO:0000313" key="6">
    <source>
        <dbReference type="EMBL" id="KAG8437156.1"/>
    </source>
</evidence>
<protein>
    <recommendedName>
        <fullName evidence="3">Leucine-rich repeat-containing protein 40</fullName>
    </recommendedName>
</protein>
<organism evidence="6 7">
    <name type="scientific">Hymenochirus boettgeri</name>
    <name type="common">Congo dwarf clawed frog</name>
    <dbReference type="NCBI Taxonomy" id="247094"/>
    <lineage>
        <taxon>Eukaryota</taxon>
        <taxon>Metazoa</taxon>
        <taxon>Chordata</taxon>
        <taxon>Craniata</taxon>
        <taxon>Vertebrata</taxon>
        <taxon>Euteleostomi</taxon>
        <taxon>Amphibia</taxon>
        <taxon>Batrachia</taxon>
        <taxon>Anura</taxon>
        <taxon>Pipoidea</taxon>
        <taxon>Pipidae</taxon>
        <taxon>Pipinae</taxon>
        <taxon>Hymenochirus</taxon>
    </lineage>
</organism>
<keyword evidence="2" id="KW-0677">Repeat</keyword>
<dbReference type="FunFam" id="3.80.10.10:FF:000206">
    <property type="entry name" value="leucine-rich repeat-containing protein 40"/>
    <property type="match status" value="1"/>
</dbReference>
<dbReference type="InterPro" id="IPR050216">
    <property type="entry name" value="LRR_domain-containing"/>
</dbReference>
<comment type="caution">
    <text evidence="6">The sequence shown here is derived from an EMBL/GenBank/DDBJ whole genome shotgun (WGS) entry which is preliminary data.</text>
</comment>
<dbReference type="PANTHER" id="PTHR48051">
    <property type="match status" value="1"/>
</dbReference>
<feature type="region of interest" description="Disordered" evidence="4">
    <location>
        <begin position="1"/>
        <end position="26"/>
    </location>
</feature>
<dbReference type="InterPro" id="IPR003591">
    <property type="entry name" value="Leu-rich_rpt_typical-subtyp"/>
</dbReference>
<reference evidence="6" key="1">
    <citation type="thesis" date="2020" institute="ProQuest LLC" country="789 East Eisenhower Parkway, Ann Arbor, MI, USA">
        <title>Comparative Genomics and Chromosome Evolution.</title>
        <authorList>
            <person name="Mudd A.B."/>
        </authorList>
    </citation>
    <scope>NUCLEOTIDE SEQUENCE</scope>
    <source>
        <strain evidence="6">Female2</strain>
        <tissue evidence="6">Blood</tissue>
    </source>
</reference>
<dbReference type="SMART" id="SM00364">
    <property type="entry name" value="LRR_BAC"/>
    <property type="match status" value="11"/>
</dbReference>
<dbReference type="InterPro" id="IPR032675">
    <property type="entry name" value="LRR_dom_sf"/>
</dbReference>
<keyword evidence="1" id="KW-0433">Leucine-rich repeat</keyword>
<evidence type="ECO:0000256" key="1">
    <source>
        <dbReference type="ARBA" id="ARBA00022614"/>
    </source>
</evidence>
<evidence type="ECO:0000256" key="2">
    <source>
        <dbReference type="ARBA" id="ARBA00022737"/>
    </source>
</evidence>
<dbReference type="InterPro" id="IPR001611">
    <property type="entry name" value="Leu-rich_rpt"/>
</dbReference>
<name>A0A8T2J429_9PIPI</name>
<dbReference type="FunFam" id="3.80.10.10:FF:000116">
    <property type="entry name" value="Leucine-rich repeat-containing protein 40"/>
    <property type="match status" value="1"/>
</dbReference>
<proteinExistence type="predicted"/>
<dbReference type="SMART" id="SM00369">
    <property type="entry name" value="LRR_TYP"/>
    <property type="match status" value="13"/>
</dbReference>
<keyword evidence="7" id="KW-1185">Reference proteome</keyword>
<dbReference type="Proteomes" id="UP000812440">
    <property type="component" value="Chromosome 4"/>
</dbReference>
<sequence>MSRFRGGRGGKAPDPMSGFQSNKEQTPSVPYGLIKAARQSGQLNLSGRGLTEVPVTVWRINLDTPAEGHQNVEFGGTDRWWEQTDLTKLLLASNNLQALSEEIKLLPALVVLDIHDNQLSTLPCAIGDLTNLQKLNISHNKLKMLPNELGQLHNLRSLFMQNNQLEEVPDTIGHLRILEELDVSSNCLKSISSSIGQLYGLVRLNLSCNKLTALPTEIGNLKSLKQLDCTSNLLENASVAGMESLQQLYLRQNKMKYLPELLCCPLLKELHVSNNQIHALGPQQLKNLSSICVLELRDNKLKVLPEEISLLKELERLDLTNNDLGSLPCSVGSLPNLKSLQLEGNPLRGIRRDLLTKGTQELLKYLRSRVQVPEMKASENESTTTTAMTLPSDSLVNSHAIVTLKTLEYCDKQVSLIPEALFNAVESCPITTVNFSKNQLTEVPERIAELKGSLYDVNLGFNKIVVISLNMCMLQKLTHLDMRNNALISLPSEMEALTRLQSIILSFNRFKSFPEPLYKIPSLETILISSNQIGSIDPIQLQKLSKLSTLDLQNNDLLQIPPDLGNCESLRALHLEGNPFRNPRAAILAKGTAAVLEYLRSRIPA</sequence>
<dbReference type="Pfam" id="PF23598">
    <property type="entry name" value="LRR_14"/>
    <property type="match status" value="1"/>
</dbReference>
<dbReference type="EMBL" id="JAACNH010000007">
    <property type="protein sequence ID" value="KAG8437156.1"/>
    <property type="molecule type" value="Genomic_DNA"/>
</dbReference>
<dbReference type="FunFam" id="3.80.10.10:FF:000193">
    <property type="entry name" value="Leucine-rich repeat-containing protein 40"/>
    <property type="match status" value="1"/>
</dbReference>